<dbReference type="HOGENOM" id="CLU_113403_0_0_1"/>
<evidence type="ECO:0000256" key="1">
    <source>
        <dbReference type="ARBA" id="ARBA00007347"/>
    </source>
</evidence>
<name>A0A024S2N8_HYPJR</name>
<keyword evidence="3" id="KW-0143">Chaperone</keyword>
<protein>
    <recommendedName>
        <fullName evidence="3">COX assembly mitochondrial protein</fullName>
    </recommendedName>
</protein>
<dbReference type="Proteomes" id="UP000024376">
    <property type="component" value="Unassembled WGS sequence"/>
</dbReference>
<dbReference type="AlphaFoldDB" id="A0A024S2N8"/>
<dbReference type="Pfam" id="PF08583">
    <property type="entry name" value="Cmc1"/>
    <property type="match status" value="1"/>
</dbReference>
<dbReference type="EMBL" id="KI911160">
    <property type="protein sequence ID" value="ETR98730.1"/>
    <property type="molecule type" value="Genomic_DNA"/>
</dbReference>
<evidence type="ECO:0000313" key="5">
    <source>
        <dbReference type="EMBL" id="ETR98730.1"/>
    </source>
</evidence>
<keyword evidence="3" id="KW-0999">Mitochondrion inner membrane</keyword>
<organism evidence="5 6">
    <name type="scientific">Hypocrea jecorina (strain ATCC 56765 / BCRC 32924 / NRRL 11460 / Rut C-30)</name>
    <name type="common">Trichoderma reesei</name>
    <dbReference type="NCBI Taxonomy" id="1344414"/>
    <lineage>
        <taxon>Eukaryota</taxon>
        <taxon>Fungi</taxon>
        <taxon>Dikarya</taxon>
        <taxon>Ascomycota</taxon>
        <taxon>Pezizomycotina</taxon>
        <taxon>Sordariomycetes</taxon>
        <taxon>Hypocreomycetidae</taxon>
        <taxon>Hypocreales</taxon>
        <taxon>Hypocreaceae</taxon>
        <taxon>Trichoderma</taxon>
    </lineage>
</organism>
<comment type="subcellular location">
    <subcellularLocation>
        <location evidence="3">Mitochondrion inner membrane</location>
    </subcellularLocation>
</comment>
<evidence type="ECO:0000256" key="3">
    <source>
        <dbReference type="RuleBase" id="RU364104"/>
    </source>
</evidence>
<dbReference type="KEGG" id="trr:M419DRAFT_88034"/>
<dbReference type="PROSITE" id="PS51808">
    <property type="entry name" value="CHCH"/>
    <property type="match status" value="1"/>
</dbReference>
<evidence type="ECO:0000256" key="2">
    <source>
        <dbReference type="ARBA" id="ARBA00023157"/>
    </source>
</evidence>
<evidence type="ECO:0000313" key="6">
    <source>
        <dbReference type="Proteomes" id="UP000024376"/>
    </source>
</evidence>
<keyword evidence="3" id="KW-0472">Membrane</keyword>
<dbReference type="InterPro" id="IPR013892">
    <property type="entry name" value="Cyt_c_biogenesis_Cmc1-like"/>
</dbReference>
<keyword evidence="2" id="KW-1015">Disulfide bond</keyword>
<dbReference type="PANTHER" id="PTHR22977:SF5">
    <property type="entry name" value="COX ASSEMBLY MITOCHONDRIAL PROTEIN HOMOLOG"/>
    <property type="match status" value="1"/>
</dbReference>
<feature type="region of interest" description="Disordered" evidence="4">
    <location>
        <begin position="132"/>
        <end position="152"/>
    </location>
</feature>
<comment type="function">
    <text evidence="3">Required for mitochondrial cytochrome c oxidase (COX) assembly and respiration.</text>
</comment>
<dbReference type="GO" id="GO:0005743">
    <property type="term" value="C:mitochondrial inner membrane"/>
    <property type="evidence" value="ECO:0007669"/>
    <property type="project" value="UniProtKB-SubCell"/>
</dbReference>
<accession>A0A024S2N8</accession>
<feature type="region of interest" description="Disordered" evidence="4">
    <location>
        <begin position="1"/>
        <end position="26"/>
    </location>
</feature>
<evidence type="ECO:0000256" key="4">
    <source>
        <dbReference type="SAM" id="MobiDB-lite"/>
    </source>
</evidence>
<proteinExistence type="inferred from homology"/>
<comment type="similarity">
    <text evidence="1 3">Belongs to the CMC family.</text>
</comment>
<gene>
    <name evidence="5" type="ORF">M419DRAFT_88034</name>
</gene>
<sequence length="152" mass="17604">MAAETPDVPQPRLGVPSRNPLPLSASQESQVRDIYYARVRKHCAEEIKAFANCALGRTFSVTFACRAEHTAMNACMKRHATQEEQDAAREEWFALRMERQRQRERKAKMAAAQEEFMREWWGLPEEVRLSRGREMAKRGEKIPPMRPEGSEK</sequence>
<dbReference type="OrthoDB" id="6224010at2759"/>
<reference evidence="6" key="1">
    <citation type="journal article" date="2013" name="Ind. Biotechnol.">
        <title>Comparative genomics analysis of Trichoderma reesei strains.</title>
        <authorList>
            <person name="Koike H."/>
            <person name="Aerts A."/>
            <person name="LaButti K."/>
            <person name="Grigoriev I.V."/>
            <person name="Baker S.E."/>
        </authorList>
    </citation>
    <scope>NUCLEOTIDE SEQUENCE [LARGE SCALE GENOMIC DNA]</scope>
    <source>
        <strain evidence="6">ATCC 56765 / BCRC 32924 / NRRL 11460 / Rut C-30</strain>
    </source>
</reference>
<keyword evidence="3" id="KW-0496">Mitochondrion</keyword>
<dbReference type="PANTHER" id="PTHR22977">
    <property type="entry name" value="COX ASSEMBLY MITOCHONDRIAL PROTEIN"/>
    <property type="match status" value="1"/>
</dbReference>